<evidence type="ECO:0000313" key="3">
    <source>
        <dbReference type="Proteomes" id="UP000051515"/>
    </source>
</evidence>
<dbReference type="SMART" id="SM00530">
    <property type="entry name" value="HTH_XRE"/>
    <property type="match status" value="1"/>
</dbReference>
<dbReference type="SUPFAM" id="SSF47413">
    <property type="entry name" value="lambda repressor-like DNA-binding domains"/>
    <property type="match status" value="1"/>
</dbReference>
<dbReference type="PROSITE" id="PS50943">
    <property type="entry name" value="HTH_CROC1"/>
    <property type="match status" value="1"/>
</dbReference>
<reference evidence="2 3" key="1">
    <citation type="journal article" date="2015" name="Genome Announc.">
        <title>Expanding the biotechnology potential of lactobacilli through comparative genomics of 213 strains and associated genera.</title>
        <authorList>
            <person name="Sun Z."/>
            <person name="Harris H.M."/>
            <person name="McCann A."/>
            <person name="Guo C."/>
            <person name="Argimon S."/>
            <person name="Zhang W."/>
            <person name="Yang X."/>
            <person name="Jeffery I.B."/>
            <person name="Cooney J.C."/>
            <person name="Kagawa T.F."/>
            <person name="Liu W."/>
            <person name="Song Y."/>
            <person name="Salvetti E."/>
            <person name="Wrobel A."/>
            <person name="Rasinkangas P."/>
            <person name="Parkhill J."/>
            <person name="Rea M.C."/>
            <person name="O'Sullivan O."/>
            <person name="Ritari J."/>
            <person name="Douillard F.P."/>
            <person name="Paul Ross R."/>
            <person name="Yang R."/>
            <person name="Briner A.E."/>
            <person name="Felis G.E."/>
            <person name="de Vos W.M."/>
            <person name="Barrangou R."/>
            <person name="Klaenhammer T.R."/>
            <person name="Caufield P.W."/>
            <person name="Cui Y."/>
            <person name="Zhang H."/>
            <person name="O'Toole P.W."/>
        </authorList>
    </citation>
    <scope>NUCLEOTIDE SEQUENCE [LARGE SCALE GENOMIC DNA]</scope>
    <source>
        <strain evidence="2 3">DSM 19674</strain>
    </source>
</reference>
<dbReference type="EMBL" id="AZDY01000036">
    <property type="protein sequence ID" value="KRK83591.1"/>
    <property type="molecule type" value="Genomic_DNA"/>
</dbReference>
<feature type="domain" description="HTH cro/C1-type" evidence="1">
    <location>
        <begin position="7"/>
        <end position="60"/>
    </location>
</feature>
<protein>
    <recommendedName>
        <fullName evidence="1">HTH cro/C1-type domain-containing protein</fullName>
    </recommendedName>
</protein>
<dbReference type="SUPFAM" id="SSF48452">
    <property type="entry name" value="TPR-like"/>
    <property type="match status" value="1"/>
</dbReference>
<organism evidence="2 3">
    <name type="scientific">Companilactobacillus bobalius DSM 19674</name>
    <dbReference type="NCBI Taxonomy" id="1423788"/>
    <lineage>
        <taxon>Bacteria</taxon>
        <taxon>Bacillati</taxon>
        <taxon>Bacillota</taxon>
        <taxon>Bacilli</taxon>
        <taxon>Lactobacillales</taxon>
        <taxon>Lactobacillaceae</taxon>
        <taxon>Companilactobacillus</taxon>
        <taxon>Companilactobacillus bobalius</taxon>
    </lineage>
</organism>
<dbReference type="InterPro" id="IPR001387">
    <property type="entry name" value="Cro/C1-type_HTH"/>
</dbReference>
<dbReference type="OrthoDB" id="1150409at2"/>
<evidence type="ECO:0000313" key="2">
    <source>
        <dbReference type="EMBL" id="KRK83591.1"/>
    </source>
</evidence>
<dbReference type="Gene3D" id="1.25.40.10">
    <property type="entry name" value="Tetratricopeptide repeat domain"/>
    <property type="match status" value="1"/>
</dbReference>
<dbReference type="InterPro" id="IPR011990">
    <property type="entry name" value="TPR-like_helical_dom_sf"/>
</dbReference>
<dbReference type="Pfam" id="PF01381">
    <property type="entry name" value="HTH_3"/>
    <property type="match status" value="1"/>
</dbReference>
<gene>
    <name evidence="2" type="ORF">FC78_GL001548</name>
</gene>
<dbReference type="Proteomes" id="UP000051515">
    <property type="component" value="Unassembled WGS sequence"/>
</dbReference>
<dbReference type="CDD" id="cd00093">
    <property type="entry name" value="HTH_XRE"/>
    <property type="match status" value="1"/>
</dbReference>
<name>A0A0R1KWW4_9LACO</name>
<accession>A0A0R1KWW4</accession>
<dbReference type="STRING" id="1423788.FC78_GL001548"/>
<dbReference type="PATRIC" id="fig|1423788.3.peg.1594"/>
<proteinExistence type="predicted"/>
<evidence type="ECO:0000259" key="1">
    <source>
        <dbReference type="PROSITE" id="PS50943"/>
    </source>
</evidence>
<dbReference type="AlphaFoldDB" id="A0A0R1KWW4"/>
<comment type="caution">
    <text evidence="2">The sequence shown here is derived from an EMBL/GenBank/DDBJ whole genome shotgun (WGS) entry which is preliminary data.</text>
</comment>
<keyword evidence="3" id="KW-1185">Reference proteome</keyword>
<dbReference type="GO" id="GO:0003677">
    <property type="term" value="F:DNA binding"/>
    <property type="evidence" value="ECO:0007669"/>
    <property type="project" value="InterPro"/>
</dbReference>
<dbReference type="InterPro" id="IPR010982">
    <property type="entry name" value="Lambda_DNA-bd_dom_sf"/>
</dbReference>
<sequence length="278" mass="32246">MFLGSVIYDKRRSLNLTQSDLASGLCNQNTISKMEKHNMTPQMDVLIKICQRLDLSLNDIFSEFSSDSKPEQTFILDDIEKDVLLGNLDSIEDKIALIQDKIKAKDRAQCDFILGVVKFKAGNFELSSFHFDKVLRETKTDEDNIYTLMSYLFKGKIYYRQEHFGEADYYLSLISNSLKENLNVNNASGLEVIFLAKMVGKAYLQIKQFDSAKSILERGLKFANDNYLSYFIDELNYNLYLVYQADDDKAKQQLYKNRAFYCADVLNNHELQEKIEHK</sequence>
<dbReference type="PANTHER" id="PTHR37038">
    <property type="entry name" value="TRANSCRIPTIONAL REGULATOR-RELATED"/>
    <property type="match status" value="1"/>
</dbReference>
<dbReference type="InterPro" id="IPR053163">
    <property type="entry name" value="HTH-type_regulator_Rgg"/>
</dbReference>
<dbReference type="RefSeq" id="WP_056951827.1">
    <property type="nucleotide sequence ID" value="NZ_AZDY01000036.1"/>
</dbReference>